<evidence type="ECO:0000313" key="2">
    <source>
        <dbReference type="WBParaSite" id="PS1159_v2.g13449.t1"/>
    </source>
</evidence>
<dbReference type="WBParaSite" id="PS1159_v2.g13449.t1">
    <property type="protein sequence ID" value="PS1159_v2.g13449.t1"/>
    <property type="gene ID" value="PS1159_v2.g13449"/>
</dbReference>
<name>A0AC35F3E9_9BILA</name>
<accession>A0AC35F3E9</accession>
<evidence type="ECO:0000313" key="1">
    <source>
        <dbReference type="Proteomes" id="UP000887580"/>
    </source>
</evidence>
<proteinExistence type="predicted"/>
<reference evidence="2" key="1">
    <citation type="submission" date="2022-11" db="UniProtKB">
        <authorList>
            <consortium name="WormBaseParasite"/>
        </authorList>
    </citation>
    <scope>IDENTIFICATION</scope>
</reference>
<protein>
    <submittedName>
        <fullName evidence="2">Uncharacterized protein</fullName>
    </submittedName>
</protein>
<dbReference type="Proteomes" id="UP000887580">
    <property type="component" value="Unplaced"/>
</dbReference>
<organism evidence="1 2">
    <name type="scientific">Panagrolaimus sp. PS1159</name>
    <dbReference type="NCBI Taxonomy" id="55785"/>
    <lineage>
        <taxon>Eukaryota</taxon>
        <taxon>Metazoa</taxon>
        <taxon>Ecdysozoa</taxon>
        <taxon>Nematoda</taxon>
        <taxon>Chromadorea</taxon>
        <taxon>Rhabditida</taxon>
        <taxon>Tylenchina</taxon>
        <taxon>Panagrolaimomorpha</taxon>
        <taxon>Panagrolaimoidea</taxon>
        <taxon>Panagrolaimidae</taxon>
        <taxon>Panagrolaimus</taxon>
    </lineage>
</organism>
<sequence>MSTLSYISLTSISAISGGAAYVTFLPRNNLSSWNIWLLPSAPSTFLPTQEIFVPKTEAPAKIMWQWWRLYAQVKPLLQVTNQEAILHAKGEELRTAKERLQ</sequence>